<dbReference type="Pfam" id="PF10058">
    <property type="entry name" value="Zn_ribbon_10"/>
    <property type="match status" value="1"/>
</dbReference>
<evidence type="ECO:0000256" key="4">
    <source>
        <dbReference type="SAM" id="SignalP"/>
    </source>
</evidence>
<dbReference type="GO" id="GO:0071788">
    <property type="term" value="P:endoplasmic reticulum tubular network maintenance"/>
    <property type="evidence" value="ECO:0007669"/>
    <property type="project" value="UniProtKB-UniRule"/>
</dbReference>
<comment type="function">
    <text evidence="2">Plays a role in determining ER morphology.</text>
</comment>
<evidence type="ECO:0000313" key="6">
    <source>
        <dbReference type="EMBL" id="CAD7076813.1"/>
    </source>
</evidence>
<name>A0A7R8YL68_HERIL</name>
<protein>
    <recommendedName>
        <fullName evidence="2">Endoplasmic reticulum junction formation protein lunapark</fullName>
    </recommendedName>
</protein>
<dbReference type="GO" id="GO:0008270">
    <property type="term" value="F:zinc ion binding"/>
    <property type="evidence" value="ECO:0007669"/>
    <property type="project" value="UniProtKB-KW"/>
</dbReference>
<dbReference type="GO" id="GO:1903373">
    <property type="term" value="P:positive regulation of endoplasmic reticulum tubular network organization"/>
    <property type="evidence" value="ECO:0007669"/>
    <property type="project" value="UniProtKB-UniRule"/>
</dbReference>
<comment type="similarity">
    <text evidence="1 2">Belongs to the lunapark family.</text>
</comment>
<reference evidence="6 7" key="1">
    <citation type="submission" date="2020-11" db="EMBL/GenBank/DDBJ databases">
        <authorList>
            <person name="Wallbank WR R."/>
            <person name="Pardo Diaz C."/>
            <person name="Kozak K."/>
            <person name="Martin S."/>
            <person name="Jiggins C."/>
            <person name="Moest M."/>
            <person name="Warren A I."/>
            <person name="Generalovic N T."/>
            <person name="Byers J.R.P. K."/>
            <person name="Montejo-Kovacevich G."/>
            <person name="Yen C E."/>
        </authorList>
    </citation>
    <scope>NUCLEOTIDE SEQUENCE [LARGE SCALE GENOMIC DNA]</scope>
</reference>
<proteinExistence type="inferred from homology"/>
<evidence type="ECO:0000259" key="5">
    <source>
        <dbReference type="Pfam" id="PF10058"/>
    </source>
</evidence>
<feature type="chain" id="PRO_5031259420" description="Endoplasmic reticulum junction formation protein lunapark" evidence="4">
    <location>
        <begin position="17"/>
        <end position="344"/>
    </location>
</feature>
<feature type="region of interest" description="Disordered" evidence="3">
    <location>
        <begin position="244"/>
        <end position="344"/>
    </location>
</feature>
<evidence type="ECO:0000256" key="3">
    <source>
        <dbReference type="SAM" id="MobiDB-lite"/>
    </source>
</evidence>
<keyword evidence="2" id="KW-0256">Endoplasmic reticulum</keyword>
<keyword evidence="4" id="KW-0732">Signal</keyword>
<dbReference type="InterPro" id="IPR040115">
    <property type="entry name" value="Lnp"/>
</dbReference>
<comment type="subcellular location">
    <subcellularLocation>
        <location evidence="2">Endoplasmic reticulum membrane</location>
        <topology evidence="2">Multi-pass membrane protein</topology>
    </subcellularLocation>
</comment>
<organism evidence="6 7">
    <name type="scientific">Hermetia illucens</name>
    <name type="common">Black soldier fly</name>
    <dbReference type="NCBI Taxonomy" id="343691"/>
    <lineage>
        <taxon>Eukaryota</taxon>
        <taxon>Metazoa</taxon>
        <taxon>Ecdysozoa</taxon>
        <taxon>Arthropoda</taxon>
        <taxon>Hexapoda</taxon>
        <taxon>Insecta</taxon>
        <taxon>Pterygota</taxon>
        <taxon>Neoptera</taxon>
        <taxon>Endopterygota</taxon>
        <taxon>Diptera</taxon>
        <taxon>Brachycera</taxon>
        <taxon>Stratiomyomorpha</taxon>
        <taxon>Stratiomyidae</taxon>
        <taxon>Hermetiinae</taxon>
        <taxon>Hermetia</taxon>
    </lineage>
</organism>
<dbReference type="GO" id="GO:0098826">
    <property type="term" value="C:endoplasmic reticulum tubular network membrane"/>
    <property type="evidence" value="ECO:0007669"/>
    <property type="project" value="UniProtKB-UniRule"/>
</dbReference>
<dbReference type="EMBL" id="LR899009">
    <property type="protein sequence ID" value="CAD7076813.1"/>
    <property type="molecule type" value="Genomic_DNA"/>
</dbReference>
<keyword evidence="7" id="KW-1185">Reference proteome</keyword>
<dbReference type="InParanoid" id="A0A7R8YL68"/>
<evidence type="ECO:0000256" key="2">
    <source>
        <dbReference type="RuleBase" id="RU367073"/>
    </source>
</evidence>
<feature type="signal peptide" evidence="4">
    <location>
        <begin position="1"/>
        <end position="16"/>
    </location>
</feature>
<comment type="domain">
    <text evidence="2">The C4-type zinc finger motif is necessary both for its ER three-way tubular junction localization and formation.</text>
</comment>
<keyword evidence="2" id="KW-0863">Zinc-finger</keyword>
<dbReference type="AlphaFoldDB" id="A0A7R8YL68"/>
<evidence type="ECO:0000256" key="1">
    <source>
        <dbReference type="ARBA" id="ARBA00009940"/>
    </source>
</evidence>
<gene>
    <name evidence="6" type="ORF">HERILL_LOCUS205</name>
</gene>
<sequence length="344" mass="38125">MLIIPLLIFLIKRLVAWYFQRKLNKNSRKLTSMRAEKKKIIEKVLDTETYKVAIEILNRFGGVPKTDLKSPGSLTPRLTTTSATPIKMQAQSQSLTTYRGPSSFQQPKTTIQQVTINPNLSPSISPRTPIRNTIFNNNNTINSSGNLTPAAQAGTGIVAQRNTNLQVQPIQQRKRTPYPIINQGNKGVLEKMVDYLIGDGPHNRFAMICKECYGHNGMALQEEYEYAAFRCAFCGTMNPSRKSRPIAPKLPMATPTHAIASGDDMKRRRESSSSSTSTSEKDSGPDTDDEARRVPKNDDIKPSNSTENIATVLADNNPAEAPVGENGVDDEPMTEKDDEDKKND</sequence>
<evidence type="ECO:0000313" key="7">
    <source>
        <dbReference type="Proteomes" id="UP000594454"/>
    </source>
</evidence>
<dbReference type="FunCoup" id="A0A7R8YL68">
    <property type="interactions" value="1766"/>
</dbReference>
<dbReference type="OrthoDB" id="3169036at2759"/>
<keyword evidence="2" id="KW-0479">Metal-binding</keyword>
<feature type="domain" description="Lunapark zinc ribbon" evidence="5">
    <location>
        <begin position="189"/>
        <end position="238"/>
    </location>
</feature>
<dbReference type="InterPro" id="IPR019273">
    <property type="entry name" value="Lunapark_Znf"/>
</dbReference>
<feature type="compositionally biased region" description="Basic and acidic residues" evidence="3">
    <location>
        <begin position="333"/>
        <end position="344"/>
    </location>
</feature>
<dbReference type="PANTHER" id="PTHR22166">
    <property type="entry name" value="ENDOPLASMIC RETICULUM JUNCTION FORMATION PROTEIN LUNAPARK"/>
    <property type="match status" value="1"/>
</dbReference>
<dbReference type="Proteomes" id="UP000594454">
    <property type="component" value="Chromosome 1"/>
</dbReference>
<keyword evidence="2" id="KW-0862">Zinc</keyword>
<accession>A0A7R8YL68</accession>
<dbReference type="PANTHER" id="PTHR22166:SF12">
    <property type="entry name" value="ENDOPLASMIC RETICULUM JUNCTION FORMATION PROTEIN LUNAPARK"/>
    <property type="match status" value="1"/>
</dbReference>
<feature type="compositionally biased region" description="Basic and acidic residues" evidence="3">
    <location>
        <begin position="279"/>
        <end position="301"/>
    </location>
</feature>